<keyword evidence="2" id="KW-1185">Reference proteome</keyword>
<comment type="caution">
    <text evidence="1">The sequence shown here is derived from an EMBL/GenBank/DDBJ whole genome shotgun (WGS) entry which is preliminary data.</text>
</comment>
<dbReference type="EMBL" id="SJPW01000007">
    <property type="protein sequence ID" value="TWU47372.1"/>
    <property type="molecule type" value="Genomic_DNA"/>
</dbReference>
<gene>
    <name evidence="1" type="ORF">Poly51_51720</name>
</gene>
<dbReference type="Proteomes" id="UP000318288">
    <property type="component" value="Unassembled WGS sequence"/>
</dbReference>
<reference evidence="1 2" key="1">
    <citation type="submission" date="2019-02" db="EMBL/GenBank/DDBJ databases">
        <title>Deep-cultivation of Planctomycetes and their phenomic and genomic characterization uncovers novel biology.</title>
        <authorList>
            <person name="Wiegand S."/>
            <person name="Jogler M."/>
            <person name="Boedeker C."/>
            <person name="Pinto D."/>
            <person name="Vollmers J."/>
            <person name="Rivas-Marin E."/>
            <person name="Kohn T."/>
            <person name="Peeters S.H."/>
            <person name="Heuer A."/>
            <person name="Rast P."/>
            <person name="Oberbeckmann S."/>
            <person name="Bunk B."/>
            <person name="Jeske O."/>
            <person name="Meyerdierks A."/>
            <person name="Storesund J.E."/>
            <person name="Kallscheuer N."/>
            <person name="Luecker S."/>
            <person name="Lage O.M."/>
            <person name="Pohl T."/>
            <person name="Merkel B.J."/>
            <person name="Hornburger P."/>
            <person name="Mueller R.-W."/>
            <person name="Bruemmer F."/>
            <person name="Labrenz M."/>
            <person name="Spormann A.M."/>
            <person name="Op Den Camp H."/>
            <person name="Overmann J."/>
            <person name="Amann R."/>
            <person name="Jetten M.S.M."/>
            <person name="Mascher T."/>
            <person name="Medema M.H."/>
            <person name="Devos D.P."/>
            <person name="Kaster A.-K."/>
            <person name="Ovreas L."/>
            <person name="Rohde M."/>
            <person name="Galperin M.Y."/>
            <person name="Jogler C."/>
        </authorList>
    </citation>
    <scope>NUCLEOTIDE SEQUENCE [LARGE SCALE GENOMIC DNA]</scope>
    <source>
        <strain evidence="1 2">Poly51</strain>
    </source>
</reference>
<dbReference type="RefSeq" id="WP_146461113.1">
    <property type="nucleotide sequence ID" value="NZ_SJPW01000007.1"/>
</dbReference>
<sequence length="215" mass="23794">MSNNFCDTGHWEHSWAQVSLMKICRDCGGLFGQFFSRGQSVDQSCRCRRTSDNRWTQYDYNEATTLCHACAAVPLRSGSRFSQWLCSTCVQIIRDVNAECRASVVPVGRLAIVKLSGETTAETGDVEGSRQDLSQVVESLKQTFASIGLLGEHLVEAVRSNCADVGLGDHHPAAGHYVRRVQADVLLRPRRIQQLLERRSVPASIIARVASQQSN</sequence>
<proteinExistence type="predicted"/>
<organism evidence="1 2">
    <name type="scientific">Rubripirellula tenax</name>
    <dbReference type="NCBI Taxonomy" id="2528015"/>
    <lineage>
        <taxon>Bacteria</taxon>
        <taxon>Pseudomonadati</taxon>
        <taxon>Planctomycetota</taxon>
        <taxon>Planctomycetia</taxon>
        <taxon>Pirellulales</taxon>
        <taxon>Pirellulaceae</taxon>
        <taxon>Rubripirellula</taxon>
    </lineage>
</organism>
<dbReference type="AlphaFoldDB" id="A0A5C6EEC4"/>
<evidence type="ECO:0000313" key="1">
    <source>
        <dbReference type="EMBL" id="TWU47372.1"/>
    </source>
</evidence>
<evidence type="ECO:0000313" key="2">
    <source>
        <dbReference type="Proteomes" id="UP000318288"/>
    </source>
</evidence>
<accession>A0A5C6EEC4</accession>
<name>A0A5C6EEC4_9BACT</name>
<protein>
    <submittedName>
        <fullName evidence="1">Uncharacterized protein</fullName>
    </submittedName>
</protein>